<dbReference type="AlphaFoldDB" id="A0A2H5XAN4"/>
<dbReference type="PANTHER" id="PTHR30189:SF1">
    <property type="entry name" value="LPS-ASSEMBLY PROTEIN LPTD"/>
    <property type="match status" value="1"/>
</dbReference>
<dbReference type="PANTHER" id="PTHR30189">
    <property type="entry name" value="LPS-ASSEMBLY PROTEIN"/>
    <property type="match status" value="1"/>
</dbReference>
<comment type="caution">
    <text evidence="1">The sequence shown here is derived from an EMBL/GenBank/DDBJ whole genome shotgun (WGS) entry which is preliminary data.</text>
</comment>
<evidence type="ECO:0008006" key="3">
    <source>
        <dbReference type="Google" id="ProtNLM"/>
    </source>
</evidence>
<evidence type="ECO:0000313" key="1">
    <source>
        <dbReference type="EMBL" id="GBC98250.1"/>
    </source>
</evidence>
<dbReference type="InterPro" id="IPR050218">
    <property type="entry name" value="LptD"/>
</dbReference>
<reference evidence="2" key="1">
    <citation type="submission" date="2017-09" db="EMBL/GenBank/DDBJ databases">
        <title>Metaegenomics of thermophilic ammonia-oxidizing enrichment culture.</title>
        <authorList>
            <person name="Kato S."/>
            <person name="Suzuki K."/>
        </authorList>
    </citation>
    <scope>NUCLEOTIDE SEQUENCE [LARGE SCALE GENOMIC DNA]</scope>
</reference>
<name>A0A2H5XAN4_9BACT</name>
<dbReference type="GO" id="GO:1990351">
    <property type="term" value="C:transporter complex"/>
    <property type="evidence" value="ECO:0007669"/>
    <property type="project" value="TreeGrafter"/>
</dbReference>
<dbReference type="EMBL" id="BEHT01000008">
    <property type="protein sequence ID" value="GBC98250.1"/>
    <property type="molecule type" value="Genomic_DNA"/>
</dbReference>
<dbReference type="GO" id="GO:0009279">
    <property type="term" value="C:cell outer membrane"/>
    <property type="evidence" value="ECO:0007669"/>
    <property type="project" value="TreeGrafter"/>
</dbReference>
<proteinExistence type="predicted"/>
<organism evidence="1 2">
    <name type="scientific">Candidatus Fervidibacter japonicus</name>
    <dbReference type="NCBI Taxonomy" id="2035412"/>
    <lineage>
        <taxon>Bacteria</taxon>
        <taxon>Candidatus Fervidibacterota</taxon>
        <taxon>Candidatus Fervidibacter</taxon>
    </lineage>
</organism>
<accession>A0A2H5XAN4</accession>
<dbReference type="Proteomes" id="UP000236173">
    <property type="component" value="Unassembled WGS sequence"/>
</dbReference>
<sequence>MAGAVTRLGRYLLMGCCLTSCVAAGRCQMPQEMPPSVGSLGDTLRVESELPLRYEPQTEEWRTAEGTGLVRLTYRNFTLFTRRLRYRRRDQIVEASEGVRLLSQRGLEFVGGRIVYDLGQRQWTMDGGKATMEPSFFGAGVAEPLYLTVHHFSGTEQRWTAEQATLSSCDRPVPHYSLRAESVEILPNDRLILRHIGVFLGDRKIIGLGRYTISIKPRRQRSRLPFTPDFGYDRLGGVFVKTTISLLDTRAQTVNLLLDLSQQRGTGYGLEHSYNFRQAQGDLSLFLQRSPFLGRERTFSWRHQQTLFAGLLLTTFWDDRRNAPFLGGQVSSTVQQQFSLRRNWLRGATELALRAFRYGNFTDERVWTFSHTFSTVAQSLNLLGTLRQTRRPGQATDEELTERVEVRRRLSDTWDWALRFEQRVDLDREKFLGDTTYALDRLPEITFTFRPHQPRFTLPFIVISLARWREPRFLGFNQPVQTLTTERVHLRMETPTRTVRVAERLSLTHSALFEQFLYGNDTAQYLYGYRGSLAWELGGQSRLDLDYWRQRVRGFTPFTSDLRTNYENLDLRLSLAPSDRFLLSLTTGLDVRNNFYRDALLNLRWRPYQGAAVDLSTGYSLERGQWLDLLGRIVLSKPSTLGVPTYGTFVSYYGIQPTPFAEERPAPPPGGFRSELTFRYSPTQGRLALARLFMDWSVSKSWRLETLLGYSGLLRKMDIVQFRVTRDLHCYQLWLTYNRERREFRFFFVVKAFPLFQQLFGTSNQGTFLDTSVGQFY</sequence>
<protein>
    <recommendedName>
        <fullName evidence="3">LPS-assembly protein LptD</fullName>
    </recommendedName>
</protein>
<evidence type="ECO:0000313" key="2">
    <source>
        <dbReference type="Proteomes" id="UP000236173"/>
    </source>
</evidence>
<gene>
    <name evidence="1" type="ORF">HRbin17_00750</name>
</gene>